<evidence type="ECO:0000256" key="4">
    <source>
        <dbReference type="ARBA" id="ARBA00023163"/>
    </source>
</evidence>
<keyword evidence="2" id="KW-0805">Transcription regulation</keyword>
<dbReference type="PANTHER" id="PTHR30126:SF88">
    <property type="entry name" value="TRANSCRIPTIONAL REGULATOR-RELATED"/>
    <property type="match status" value="1"/>
</dbReference>
<name>A0A939DCD5_9GAMM</name>
<feature type="domain" description="HTH lysR-type" evidence="5">
    <location>
        <begin position="4"/>
        <end position="61"/>
    </location>
</feature>
<comment type="similarity">
    <text evidence="1">Belongs to the LysR transcriptional regulatory family.</text>
</comment>
<evidence type="ECO:0000256" key="1">
    <source>
        <dbReference type="ARBA" id="ARBA00009437"/>
    </source>
</evidence>
<dbReference type="Gene3D" id="3.40.190.290">
    <property type="match status" value="1"/>
</dbReference>
<evidence type="ECO:0000256" key="2">
    <source>
        <dbReference type="ARBA" id="ARBA00023015"/>
    </source>
</evidence>
<dbReference type="InterPro" id="IPR036390">
    <property type="entry name" value="WH_DNA-bd_sf"/>
</dbReference>
<keyword evidence="3" id="KW-0238">DNA-binding</keyword>
<dbReference type="AlphaFoldDB" id="A0A939DCD5"/>
<dbReference type="Gene3D" id="1.10.10.10">
    <property type="entry name" value="Winged helix-like DNA-binding domain superfamily/Winged helix DNA-binding domain"/>
    <property type="match status" value="1"/>
</dbReference>
<evidence type="ECO:0000313" key="6">
    <source>
        <dbReference type="EMBL" id="MBN7795638.1"/>
    </source>
</evidence>
<dbReference type="InterPro" id="IPR036388">
    <property type="entry name" value="WH-like_DNA-bd_sf"/>
</dbReference>
<accession>A0A939DCD5</accession>
<keyword evidence="7" id="KW-1185">Reference proteome</keyword>
<dbReference type="EMBL" id="JAFKCZ010000002">
    <property type="protein sequence ID" value="MBN7795638.1"/>
    <property type="molecule type" value="Genomic_DNA"/>
</dbReference>
<evidence type="ECO:0000313" key="7">
    <source>
        <dbReference type="Proteomes" id="UP000664303"/>
    </source>
</evidence>
<dbReference type="PANTHER" id="PTHR30126">
    <property type="entry name" value="HTH-TYPE TRANSCRIPTIONAL REGULATOR"/>
    <property type="match status" value="1"/>
</dbReference>
<organism evidence="6 7">
    <name type="scientific">Parahaliea mediterranea</name>
    <dbReference type="NCBI Taxonomy" id="651086"/>
    <lineage>
        <taxon>Bacteria</taxon>
        <taxon>Pseudomonadati</taxon>
        <taxon>Pseudomonadota</taxon>
        <taxon>Gammaproteobacteria</taxon>
        <taxon>Cellvibrionales</taxon>
        <taxon>Halieaceae</taxon>
        <taxon>Parahaliea</taxon>
    </lineage>
</organism>
<dbReference type="Pfam" id="PF00126">
    <property type="entry name" value="HTH_1"/>
    <property type="match status" value="1"/>
</dbReference>
<dbReference type="InterPro" id="IPR000847">
    <property type="entry name" value="LysR_HTH_N"/>
</dbReference>
<dbReference type="RefSeq" id="WP_206559077.1">
    <property type="nucleotide sequence ID" value="NZ_JAFKCZ010000002.1"/>
</dbReference>
<reference evidence="6" key="1">
    <citation type="submission" date="2021-02" db="EMBL/GenBank/DDBJ databases">
        <title>PHA producing bacteria isolated from coastal sediment in Guangdong, Shenzhen.</title>
        <authorList>
            <person name="Zheng W."/>
            <person name="Yu S."/>
            <person name="Huang Y."/>
        </authorList>
    </citation>
    <scope>NUCLEOTIDE SEQUENCE</scope>
    <source>
        <strain evidence="6">TN14-10</strain>
    </source>
</reference>
<dbReference type="InterPro" id="IPR005119">
    <property type="entry name" value="LysR_subst-bd"/>
</dbReference>
<keyword evidence="4" id="KW-0804">Transcription</keyword>
<evidence type="ECO:0000256" key="3">
    <source>
        <dbReference type="ARBA" id="ARBA00023125"/>
    </source>
</evidence>
<proteinExistence type="inferred from homology"/>
<protein>
    <submittedName>
        <fullName evidence="6">LysR family transcriptional regulator</fullName>
    </submittedName>
</protein>
<dbReference type="GO" id="GO:0000976">
    <property type="term" value="F:transcription cis-regulatory region binding"/>
    <property type="evidence" value="ECO:0007669"/>
    <property type="project" value="TreeGrafter"/>
</dbReference>
<dbReference type="Proteomes" id="UP000664303">
    <property type="component" value="Unassembled WGS sequence"/>
</dbReference>
<evidence type="ECO:0000259" key="5">
    <source>
        <dbReference type="PROSITE" id="PS50931"/>
    </source>
</evidence>
<dbReference type="Pfam" id="PF03466">
    <property type="entry name" value="LysR_substrate"/>
    <property type="match status" value="1"/>
</dbReference>
<dbReference type="GO" id="GO:0003700">
    <property type="term" value="F:DNA-binding transcription factor activity"/>
    <property type="evidence" value="ECO:0007669"/>
    <property type="project" value="InterPro"/>
</dbReference>
<sequence length="297" mass="32166">MNRTTLEQWRMLQAVVEHGGFAQAAAAIHKSQSTINHAVHKLQGQLGLPLLEVVGRKAQLTEAGALMLRRAQQLLDQAGQLEELADSLAVGTEAEIRIAVDEIFPYEQLACALHELSREFPNTRVQLFETVLSGGPEMLVGGRVDLLIAGSVPQGFLGEPLMRAAFVAVTHPGHPLLQLQRALSLQDLATHRQIVVRDSALARNVDSGWLGAEQRWTVTHIATSVDMIRRGMGFAWLPRSRVDSLLAEGALAALPLRQGAERYAELYLTHADPEKAGPAGTRLAALLREAVADTGGN</sequence>
<dbReference type="PROSITE" id="PS50931">
    <property type="entry name" value="HTH_LYSR"/>
    <property type="match status" value="1"/>
</dbReference>
<gene>
    <name evidence="6" type="ORF">JYP50_03480</name>
</gene>
<dbReference type="SUPFAM" id="SSF46785">
    <property type="entry name" value="Winged helix' DNA-binding domain"/>
    <property type="match status" value="1"/>
</dbReference>
<comment type="caution">
    <text evidence="6">The sequence shown here is derived from an EMBL/GenBank/DDBJ whole genome shotgun (WGS) entry which is preliminary data.</text>
</comment>
<dbReference type="SUPFAM" id="SSF53850">
    <property type="entry name" value="Periplasmic binding protein-like II"/>
    <property type="match status" value="1"/>
</dbReference>